<reference evidence="10" key="1">
    <citation type="submission" date="2016-10" db="EMBL/GenBank/DDBJ databases">
        <authorList>
            <person name="Varghese N."/>
            <person name="Submissions S."/>
        </authorList>
    </citation>
    <scope>NUCLEOTIDE SEQUENCE [LARGE SCALE GENOMIC DNA]</scope>
    <source>
        <strain evidence="10">CGMCC 1.11012</strain>
    </source>
</reference>
<keyword evidence="5 8" id="KW-0812">Transmembrane</keyword>
<evidence type="ECO:0000256" key="7">
    <source>
        <dbReference type="ARBA" id="ARBA00023136"/>
    </source>
</evidence>
<evidence type="ECO:0000313" key="9">
    <source>
        <dbReference type="EMBL" id="SDK28355.1"/>
    </source>
</evidence>
<keyword evidence="4" id="KW-0309">Germination</keyword>
<keyword evidence="3" id="KW-0813">Transport</keyword>
<dbReference type="Gene3D" id="1.20.1740.10">
    <property type="entry name" value="Amino acid/polyamine transporter I"/>
    <property type="match status" value="1"/>
</dbReference>
<feature type="transmembrane region" description="Helical" evidence="8">
    <location>
        <begin position="12"/>
        <end position="33"/>
    </location>
</feature>
<evidence type="ECO:0000256" key="2">
    <source>
        <dbReference type="ARBA" id="ARBA00007998"/>
    </source>
</evidence>
<dbReference type="STRING" id="1174501.SAMN05216192_13710"/>
<keyword evidence="6 8" id="KW-1133">Transmembrane helix</keyword>
<sequence>MNATRQITTLRTAAVIGSTIIGVGILSFPRYMAATGGSSAPFVAFSGIVISIACFWLLASLCRRFPRESLFVFSRRLIGKPLSFVFAVLILLIFVLLTGLTARQFGDVATTVLFKKTPIEATVFLMLLICQLSSRRDVIKFTYIHFFYLPLIIGPILFITLISMRNMDLLNLQPVLVMPSAAFWRGAVEASFLFQSSFIIVLLVPFMQKPKQAVRAGVLAIAVAGIIYLLIVVAAIGLFGSEETKLLIYPTLESARSAAVGEGFLERLDAIFIVLWVISVFTTLYSTYYLAACLLQQVFAFRDQRISSTLILPFTFVMAAFPANVFETYTWSLALGAASMILLSVYLFLLWSMYLIRRPRKRGAA</sequence>
<feature type="transmembrane region" description="Helical" evidence="8">
    <location>
        <begin position="141"/>
        <end position="162"/>
    </location>
</feature>
<dbReference type="Pfam" id="PF03845">
    <property type="entry name" value="Spore_permease"/>
    <property type="match status" value="1"/>
</dbReference>
<dbReference type="PANTHER" id="PTHR34975">
    <property type="entry name" value="SPORE GERMINATION PROTEIN A2"/>
    <property type="match status" value="1"/>
</dbReference>
<feature type="transmembrane region" description="Helical" evidence="8">
    <location>
        <begin position="39"/>
        <end position="61"/>
    </location>
</feature>
<comment type="subcellular location">
    <subcellularLocation>
        <location evidence="1">Membrane</location>
        <topology evidence="1">Multi-pass membrane protein</topology>
    </subcellularLocation>
</comment>
<feature type="transmembrane region" description="Helical" evidence="8">
    <location>
        <begin position="82"/>
        <end position="102"/>
    </location>
</feature>
<keyword evidence="7 8" id="KW-0472">Membrane</keyword>
<accession>A0A1G9AP72</accession>
<evidence type="ECO:0000256" key="3">
    <source>
        <dbReference type="ARBA" id="ARBA00022448"/>
    </source>
</evidence>
<feature type="transmembrane region" description="Helical" evidence="8">
    <location>
        <begin position="331"/>
        <end position="356"/>
    </location>
</feature>
<evidence type="ECO:0000256" key="1">
    <source>
        <dbReference type="ARBA" id="ARBA00004141"/>
    </source>
</evidence>
<dbReference type="AlphaFoldDB" id="A0A1G9AP72"/>
<dbReference type="PANTHER" id="PTHR34975:SF2">
    <property type="entry name" value="SPORE GERMINATION PROTEIN A2"/>
    <property type="match status" value="1"/>
</dbReference>
<evidence type="ECO:0000256" key="4">
    <source>
        <dbReference type="ARBA" id="ARBA00022544"/>
    </source>
</evidence>
<protein>
    <submittedName>
        <fullName evidence="9">Spore germination protein</fullName>
    </submittedName>
</protein>
<organism evidence="9 10">
    <name type="scientific">Paenibacillus typhae</name>
    <dbReference type="NCBI Taxonomy" id="1174501"/>
    <lineage>
        <taxon>Bacteria</taxon>
        <taxon>Bacillati</taxon>
        <taxon>Bacillota</taxon>
        <taxon>Bacilli</taxon>
        <taxon>Bacillales</taxon>
        <taxon>Paenibacillaceae</taxon>
        <taxon>Paenibacillus</taxon>
    </lineage>
</organism>
<evidence type="ECO:0000313" key="10">
    <source>
        <dbReference type="Proteomes" id="UP000199050"/>
    </source>
</evidence>
<dbReference type="InterPro" id="IPR004761">
    <property type="entry name" value="Spore_GerAB"/>
</dbReference>
<keyword evidence="10" id="KW-1185">Reference proteome</keyword>
<dbReference type="NCBIfam" id="TIGR00912">
    <property type="entry name" value="2A0309"/>
    <property type="match status" value="1"/>
</dbReference>
<dbReference type="EMBL" id="FNDX01000037">
    <property type="protein sequence ID" value="SDK28355.1"/>
    <property type="molecule type" value="Genomic_DNA"/>
</dbReference>
<evidence type="ECO:0000256" key="6">
    <source>
        <dbReference type="ARBA" id="ARBA00022989"/>
    </source>
</evidence>
<name>A0A1G9AP72_9BACL</name>
<dbReference type="GO" id="GO:0009847">
    <property type="term" value="P:spore germination"/>
    <property type="evidence" value="ECO:0007669"/>
    <property type="project" value="InterPro"/>
</dbReference>
<dbReference type="Proteomes" id="UP000199050">
    <property type="component" value="Unassembled WGS sequence"/>
</dbReference>
<feature type="transmembrane region" description="Helical" evidence="8">
    <location>
        <begin position="306"/>
        <end position="325"/>
    </location>
</feature>
<dbReference type="GO" id="GO:0016020">
    <property type="term" value="C:membrane"/>
    <property type="evidence" value="ECO:0007669"/>
    <property type="project" value="UniProtKB-SubCell"/>
</dbReference>
<evidence type="ECO:0000256" key="8">
    <source>
        <dbReference type="SAM" id="Phobius"/>
    </source>
</evidence>
<comment type="similarity">
    <text evidence="2">Belongs to the amino acid-polyamine-organocation (APC) superfamily. Spore germination protein (SGP) (TC 2.A.3.9) family.</text>
</comment>
<dbReference type="RefSeq" id="WP_167360760.1">
    <property type="nucleotide sequence ID" value="NZ_CBCSKY010000037.1"/>
</dbReference>
<evidence type="ECO:0000256" key="5">
    <source>
        <dbReference type="ARBA" id="ARBA00022692"/>
    </source>
</evidence>
<feature type="transmembrane region" description="Helical" evidence="8">
    <location>
        <begin position="216"/>
        <end position="239"/>
    </location>
</feature>
<feature type="transmembrane region" description="Helical" evidence="8">
    <location>
        <begin position="108"/>
        <end position="129"/>
    </location>
</feature>
<feature type="transmembrane region" description="Helical" evidence="8">
    <location>
        <begin position="182"/>
        <end position="204"/>
    </location>
</feature>
<feature type="transmembrane region" description="Helical" evidence="8">
    <location>
        <begin position="270"/>
        <end position="294"/>
    </location>
</feature>
<proteinExistence type="inferred from homology"/>
<gene>
    <name evidence="9" type="ORF">SAMN05216192_13710</name>
</gene>